<sequence length="530" mass="60961">MGVDFDWTTLTLEANMPGSPLKPKVQQPPFQMRIMNRDLKHVGFALRIHESFIVMPIHVYRLLTTTIIMQGKQKKLMALPPPIYSRCLDDVVYFKLDPVLLSQIGVTVGKTTAMAMKTVMASIVGWNNDFIGSEGFLNESTMIPYHTVYEGSTQSGFSGAAYYSHNTIYGMHRGAVAAVANVGAIGYFIAKELDNIVSNEAFIQSEPTDVLRETQAVGYDKEQEFDTLVKQSWELAHHDKSKMRWDAFRTKPNSWLDELDEESAQIVKKLTSMPKERMVNLLGKCGGKVVFEPHSGGDREEFPVQTMKDEILDAVIEVVQDNQVEITEMITKFEQLIQAMEGKLDTMTNKTTGNSTDVLQLQQDFKVLEYNLSVAEQGLEKFAHTTLRSLFSDELAEMEERVREEMKKYIIATYSVPHELPRKVTEKVKEKEKEEAPKPLSVEKKEKCEQCGRLYKTVEALRIHWAVKHEVRGEARTPYRGDYQSQIQQQPQMGFQQGYQRRQQYYPSWRQENYSRNFGWNRGNNRYLQK</sequence>
<dbReference type="PROSITE" id="PS00028">
    <property type="entry name" value="ZINC_FINGER_C2H2_1"/>
    <property type="match status" value="1"/>
</dbReference>
<keyword evidence="1" id="KW-0378">Hydrolase</keyword>
<protein>
    <recommendedName>
        <fullName evidence="2">C2H2-type domain-containing protein</fullName>
    </recommendedName>
</protein>
<dbReference type="EMBL" id="MW239476">
    <property type="protein sequence ID" value="UGO57524.1"/>
    <property type="molecule type" value="Genomic_RNA"/>
</dbReference>
<dbReference type="InterPro" id="IPR043504">
    <property type="entry name" value="Peptidase_S1_PA_chymotrypsin"/>
</dbReference>
<dbReference type="SUPFAM" id="SSF50494">
    <property type="entry name" value="Trypsin-like serine proteases"/>
    <property type="match status" value="1"/>
</dbReference>
<evidence type="ECO:0000313" key="3">
    <source>
        <dbReference type="EMBL" id="UGO57524.1"/>
    </source>
</evidence>
<dbReference type="InterPro" id="IPR013087">
    <property type="entry name" value="Znf_C2H2_type"/>
</dbReference>
<name>A0A8K1U4L2_9VIRU</name>
<reference evidence="3" key="1">
    <citation type="submission" date="2020-11" db="EMBL/GenBank/DDBJ databases">
        <title>RNA virus dark matter in the feces of wild birds.</title>
        <authorList>
            <person name="Lu X."/>
            <person name="Yang X.S."/>
            <person name="Zhang W."/>
        </authorList>
    </citation>
    <scope>NUCLEOTIDE SEQUENCE</scope>
    <source>
        <strain evidence="3">Robin114con35</strain>
    </source>
</reference>
<organism evidence="3">
    <name type="scientific">Riboviria sp</name>
    <dbReference type="NCBI Taxonomy" id="2585031"/>
    <lineage>
        <taxon>Viruses</taxon>
        <taxon>Riboviria</taxon>
    </lineage>
</organism>
<evidence type="ECO:0000259" key="2">
    <source>
        <dbReference type="PROSITE" id="PS00028"/>
    </source>
</evidence>
<proteinExistence type="predicted"/>
<dbReference type="InterPro" id="IPR009003">
    <property type="entry name" value="Peptidase_S1_PA"/>
</dbReference>
<dbReference type="GO" id="GO:0016787">
    <property type="term" value="F:hydrolase activity"/>
    <property type="evidence" value="ECO:0007669"/>
    <property type="project" value="UniProtKB-KW"/>
</dbReference>
<dbReference type="Gene3D" id="2.40.10.10">
    <property type="entry name" value="Trypsin-like serine proteases"/>
    <property type="match status" value="2"/>
</dbReference>
<feature type="domain" description="C2H2-type" evidence="2">
    <location>
        <begin position="448"/>
        <end position="469"/>
    </location>
</feature>
<accession>A0A8K1U4L2</accession>
<evidence type="ECO:0000256" key="1">
    <source>
        <dbReference type="ARBA" id="ARBA00022801"/>
    </source>
</evidence>